<accession>A1VVG8</accession>
<dbReference type="HOGENOM" id="CLU_2207625_0_0_4"/>
<dbReference type="EMBL" id="CP000530">
    <property type="protein sequence ID" value="ABM39646.1"/>
    <property type="molecule type" value="Genomic_DNA"/>
</dbReference>
<geneLocation type="plasmid" evidence="1 2">
    <name>pPNAP01</name>
</geneLocation>
<proteinExistence type="predicted"/>
<gene>
    <name evidence="1" type="ordered locus">Pnap_4366</name>
</gene>
<name>A1VVG8_POLNA</name>
<dbReference type="Proteomes" id="UP000000644">
    <property type="component" value="Plasmid pPNAP01"/>
</dbReference>
<protein>
    <submittedName>
        <fullName evidence="1">Uncharacterized protein</fullName>
    </submittedName>
</protein>
<dbReference type="RefSeq" id="WP_011798019.1">
    <property type="nucleotide sequence ID" value="NC_008757.1"/>
</dbReference>
<evidence type="ECO:0000313" key="2">
    <source>
        <dbReference type="Proteomes" id="UP000000644"/>
    </source>
</evidence>
<dbReference type="AlphaFoldDB" id="A1VVG8"/>
<keyword evidence="1" id="KW-0614">Plasmid</keyword>
<organism evidence="1 2">
    <name type="scientific">Polaromonas naphthalenivorans (strain CJ2)</name>
    <dbReference type="NCBI Taxonomy" id="365044"/>
    <lineage>
        <taxon>Bacteria</taxon>
        <taxon>Pseudomonadati</taxon>
        <taxon>Pseudomonadota</taxon>
        <taxon>Betaproteobacteria</taxon>
        <taxon>Burkholderiales</taxon>
        <taxon>Comamonadaceae</taxon>
        <taxon>Polaromonas</taxon>
    </lineage>
</organism>
<keyword evidence="2" id="KW-1185">Reference proteome</keyword>
<sequence>MCLLASQGGAALGYRFQLIHAKPVRFHAEPGFSGHVDGSTISGSLGQFGIGANNLTIYLGLLTAFTVPLHLRPQSPLATLKGGGSVQQVYLPLISSGELGRHRGSDR</sequence>
<reference evidence="2" key="1">
    <citation type="journal article" date="2009" name="Environ. Microbiol.">
        <title>The genome of Polaromonas naphthalenivorans strain CJ2, isolated from coal tar-contaminated sediment, reveals physiological and metabolic versatility and evolution through extensive horizontal gene transfer.</title>
        <authorList>
            <person name="Yagi J.M."/>
            <person name="Sims D."/>
            <person name="Brettin T."/>
            <person name="Bruce D."/>
            <person name="Madsen E.L."/>
        </authorList>
    </citation>
    <scope>NUCLEOTIDE SEQUENCE [LARGE SCALE GENOMIC DNA]</scope>
    <source>
        <strain evidence="2">CJ2</strain>
        <plasmid evidence="2">Plasmid pPNAP01</plasmid>
    </source>
</reference>
<dbReference type="KEGG" id="pna:Pnap_4366"/>
<evidence type="ECO:0000313" key="1">
    <source>
        <dbReference type="EMBL" id="ABM39646.1"/>
    </source>
</evidence>